<dbReference type="AlphaFoldDB" id="Q97FR5"/>
<protein>
    <submittedName>
        <fullName evidence="1">Uncharacterized protein</fullName>
    </submittedName>
</protein>
<proteinExistence type="predicted"/>
<keyword evidence="2" id="KW-1185">Reference proteome</keyword>
<dbReference type="PATRIC" id="fig|272562.8.peg.2852"/>
<sequence length="65" mass="7526">MVCFTYEYIIGTIKIHLLIQGGKNEEANEKDIVEFKSYGKFTSQYYWGGGAYNVENFAYKIKSLL</sequence>
<reference evidence="1 2" key="1">
    <citation type="journal article" date="2001" name="J. Bacteriol.">
        <title>Genome sequence and comparative analysis of the solvent-producing bacterium Clostridium acetobutylicum.</title>
        <authorList>
            <person name="Nolling J."/>
            <person name="Breton G."/>
            <person name="Omelchenko M.V."/>
            <person name="Makarova K.S."/>
            <person name="Zeng Q."/>
            <person name="Gibson R."/>
            <person name="Lee H.M."/>
            <person name="Dubois J."/>
            <person name="Qiu D."/>
            <person name="Hitti J."/>
            <person name="Wolf Y.I."/>
            <person name="Tatusov R.L."/>
            <person name="Sabathe F."/>
            <person name="Doucette-Stamm L."/>
            <person name="Soucaille P."/>
            <person name="Daly M.J."/>
            <person name="Bennett G.N."/>
            <person name="Koonin E.V."/>
            <person name="Smith D.R."/>
        </authorList>
    </citation>
    <scope>NUCLEOTIDE SEQUENCE [LARGE SCALE GENOMIC DNA]</scope>
    <source>
        <strain evidence="2">ATCC 824 / DSM 792 / JCM 1419 / LMG 5710 / VKM B-1787</strain>
    </source>
</reference>
<name>Q97FR5_CLOAB</name>
<dbReference type="STRING" id="272562.CA_C2662"/>
<evidence type="ECO:0000313" key="2">
    <source>
        <dbReference type="Proteomes" id="UP000000814"/>
    </source>
</evidence>
<evidence type="ECO:0000313" key="1">
    <source>
        <dbReference type="EMBL" id="AAK80609.1"/>
    </source>
</evidence>
<dbReference type="KEGG" id="cac:CA_C2662"/>
<dbReference type="EMBL" id="AE001437">
    <property type="protein sequence ID" value="AAK80609.1"/>
    <property type="molecule type" value="Genomic_DNA"/>
</dbReference>
<dbReference type="HOGENOM" id="CLU_2841900_0_0_9"/>
<dbReference type="PIR" id="F97227">
    <property type="entry name" value="F97227"/>
</dbReference>
<dbReference type="Proteomes" id="UP000000814">
    <property type="component" value="Chromosome"/>
</dbReference>
<gene>
    <name evidence="1" type="ordered locus">CA_C2662</name>
</gene>
<organism evidence="1 2">
    <name type="scientific">Clostridium acetobutylicum (strain ATCC 824 / DSM 792 / JCM 1419 / IAM 19013 / LMG 5710 / NBRC 13948 / NRRL B-527 / VKM B-1787 / 2291 / W)</name>
    <dbReference type="NCBI Taxonomy" id="272562"/>
    <lineage>
        <taxon>Bacteria</taxon>
        <taxon>Bacillati</taxon>
        <taxon>Bacillota</taxon>
        <taxon>Clostridia</taxon>
        <taxon>Eubacteriales</taxon>
        <taxon>Clostridiaceae</taxon>
        <taxon>Clostridium</taxon>
    </lineage>
</organism>
<accession>Q97FR5</accession>